<dbReference type="PRINTS" id="PR01684">
    <property type="entry name" value="EP450ICYP2A"/>
</dbReference>
<evidence type="ECO:0000256" key="5">
    <source>
        <dbReference type="ARBA" id="ARBA00012109"/>
    </source>
</evidence>
<dbReference type="InterPro" id="IPR036396">
    <property type="entry name" value="Cyt_P450_sf"/>
</dbReference>
<organism evidence="17 18">
    <name type="scientific">Ranitomeya imitator</name>
    <name type="common">mimic poison frog</name>
    <dbReference type="NCBI Taxonomy" id="111125"/>
    <lineage>
        <taxon>Eukaryota</taxon>
        <taxon>Metazoa</taxon>
        <taxon>Chordata</taxon>
        <taxon>Craniata</taxon>
        <taxon>Vertebrata</taxon>
        <taxon>Euteleostomi</taxon>
        <taxon>Amphibia</taxon>
        <taxon>Batrachia</taxon>
        <taxon>Anura</taxon>
        <taxon>Neobatrachia</taxon>
        <taxon>Hyloidea</taxon>
        <taxon>Dendrobatidae</taxon>
        <taxon>Dendrobatinae</taxon>
        <taxon>Ranitomeya</taxon>
    </lineage>
</organism>
<keyword evidence="7 14" id="KW-0479">Metal-binding</keyword>
<dbReference type="PRINTS" id="PR00385">
    <property type="entry name" value="P450"/>
</dbReference>
<dbReference type="InterPro" id="IPR056924">
    <property type="entry name" value="SH3_Tf2-1"/>
</dbReference>
<dbReference type="Proteomes" id="UP001176940">
    <property type="component" value="Unassembled WGS sequence"/>
</dbReference>
<evidence type="ECO:0000256" key="1">
    <source>
        <dbReference type="ARBA" id="ARBA00001971"/>
    </source>
</evidence>
<evidence type="ECO:0000256" key="12">
    <source>
        <dbReference type="ARBA" id="ARBA00023033"/>
    </source>
</evidence>
<dbReference type="Pfam" id="PF00067">
    <property type="entry name" value="p450"/>
    <property type="match status" value="1"/>
</dbReference>
<dbReference type="PANTHER" id="PTHR24300:SF356">
    <property type="entry name" value="CYTOCHROME P450 2E1"/>
    <property type="match status" value="1"/>
</dbReference>
<dbReference type="PANTHER" id="PTHR24300">
    <property type="entry name" value="CYTOCHROME P450 508A4-RELATED"/>
    <property type="match status" value="1"/>
</dbReference>
<protein>
    <recommendedName>
        <fullName evidence="5">unspecific monooxygenase</fullName>
        <ecNumber evidence="5">1.14.14.1</ecNumber>
    </recommendedName>
</protein>
<keyword evidence="6 14" id="KW-0349">Heme</keyword>
<evidence type="ECO:0000256" key="15">
    <source>
        <dbReference type="SAM" id="SignalP"/>
    </source>
</evidence>
<keyword evidence="15" id="KW-0732">Signal</keyword>
<dbReference type="EMBL" id="CAUEEQ010021922">
    <property type="protein sequence ID" value="CAJ0943978.1"/>
    <property type="molecule type" value="Genomic_DNA"/>
</dbReference>
<gene>
    <name evidence="17" type="ORF">RIMI_LOCUS10214425</name>
</gene>
<comment type="cofactor">
    <cofactor evidence="1">
        <name>heme</name>
        <dbReference type="ChEBI" id="CHEBI:30413"/>
    </cofactor>
</comment>
<evidence type="ECO:0000256" key="13">
    <source>
        <dbReference type="ARBA" id="ARBA00023136"/>
    </source>
</evidence>
<feature type="chain" id="PRO_5045472687" description="unspecific monooxygenase" evidence="15">
    <location>
        <begin position="24"/>
        <end position="254"/>
    </location>
</feature>
<evidence type="ECO:0000256" key="10">
    <source>
        <dbReference type="ARBA" id="ARBA00023002"/>
    </source>
</evidence>
<evidence type="ECO:0000256" key="3">
    <source>
        <dbReference type="ARBA" id="ARBA00004406"/>
    </source>
</evidence>
<keyword evidence="18" id="KW-1185">Reference proteome</keyword>
<evidence type="ECO:0000256" key="14">
    <source>
        <dbReference type="RuleBase" id="RU000461"/>
    </source>
</evidence>
<dbReference type="InterPro" id="IPR001128">
    <property type="entry name" value="Cyt_P450"/>
</dbReference>
<keyword evidence="13" id="KW-0472">Membrane</keyword>
<keyword evidence="10 14" id="KW-0560">Oxidoreductase</keyword>
<evidence type="ECO:0000256" key="7">
    <source>
        <dbReference type="ARBA" id="ARBA00022723"/>
    </source>
</evidence>
<dbReference type="InterPro" id="IPR017972">
    <property type="entry name" value="Cyt_P450_CS"/>
</dbReference>
<keyword evidence="9" id="KW-0492">Microsome</keyword>
<evidence type="ECO:0000256" key="8">
    <source>
        <dbReference type="ARBA" id="ARBA00022824"/>
    </source>
</evidence>
<comment type="subcellular location">
    <subcellularLocation>
        <location evidence="3">Endoplasmic reticulum membrane</location>
        <topology evidence="3">Peripheral membrane protein</topology>
    </subcellularLocation>
    <subcellularLocation>
        <location evidence="2">Microsome membrane</location>
        <topology evidence="2">Peripheral membrane protein</topology>
    </subcellularLocation>
</comment>
<dbReference type="SUPFAM" id="SSF48264">
    <property type="entry name" value="Cytochrome P450"/>
    <property type="match status" value="1"/>
</dbReference>
<comment type="caution">
    <text evidence="17">The sequence shown here is derived from an EMBL/GenBank/DDBJ whole genome shotgun (WGS) entry which is preliminary data.</text>
</comment>
<keyword evidence="12 14" id="KW-0503">Monooxygenase</keyword>
<dbReference type="PRINTS" id="PR00463">
    <property type="entry name" value="EP450I"/>
</dbReference>
<evidence type="ECO:0000256" key="6">
    <source>
        <dbReference type="ARBA" id="ARBA00022617"/>
    </source>
</evidence>
<evidence type="ECO:0000313" key="18">
    <source>
        <dbReference type="Proteomes" id="UP001176940"/>
    </source>
</evidence>
<dbReference type="EC" id="1.14.14.1" evidence="5"/>
<evidence type="ECO:0000313" key="17">
    <source>
        <dbReference type="EMBL" id="CAJ0943978.1"/>
    </source>
</evidence>
<feature type="domain" description="Tf2-1-like SH3-like" evidence="16">
    <location>
        <begin position="16"/>
        <end position="48"/>
    </location>
</feature>
<name>A0ABN9LMT7_9NEOB</name>
<dbReference type="PROSITE" id="PS00086">
    <property type="entry name" value="CYTOCHROME_P450"/>
    <property type="match status" value="1"/>
</dbReference>
<evidence type="ECO:0000259" key="16">
    <source>
        <dbReference type="Pfam" id="PF24626"/>
    </source>
</evidence>
<evidence type="ECO:0000256" key="11">
    <source>
        <dbReference type="ARBA" id="ARBA00023004"/>
    </source>
</evidence>
<dbReference type="InterPro" id="IPR002401">
    <property type="entry name" value="Cyt_P450_E_grp-I"/>
</dbReference>
<sequence>MILFALAAAAWHWLLQVLEQVNPVVYRLAIPPRLGITDTFHVSLLKPVRLSLFSESSAGTSGSSTDEFEVNAIVGCKVLSFILTERIHQEIDKVIGRDRAPCVEDRSHMPYMDAVIHEIQRYIDLIPMGSPRKVIRDVTFRDFHIPKGTSVFPMLSSVLHDPKQFRYPNQFNPGHFLDENGKFSRNDGFMPFSSGKRICLGENLSRMELFLFFTTILQNFNLRSPVDKDELDLTPTISGFGHYPQYYELAFIPH</sequence>
<dbReference type="InterPro" id="IPR050182">
    <property type="entry name" value="Cytochrome_P450_fam2"/>
</dbReference>
<dbReference type="Gene3D" id="1.10.630.10">
    <property type="entry name" value="Cytochrome P450"/>
    <property type="match status" value="1"/>
</dbReference>
<keyword evidence="8" id="KW-0256">Endoplasmic reticulum</keyword>
<dbReference type="Pfam" id="PF24626">
    <property type="entry name" value="SH3_Tf2-1"/>
    <property type="match status" value="1"/>
</dbReference>
<keyword evidence="11 14" id="KW-0408">Iron</keyword>
<reference evidence="17" key="1">
    <citation type="submission" date="2023-07" db="EMBL/GenBank/DDBJ databases">
        <authorList>
            <person name="Stuckert A."/>
        </authorList>
    </citation>
    <scope>NUCLEOTIDE SEQUENCE</scope>
</reference>
<accession>A0ABN9LMT7</accession>
<evidence type="ECO:0000256" key="4">
    <source>
        <dbReference type="ARBA" id="ARBA00010617"/>
    </source>
</evidence>
<evidence type="ECO:0000256" key="9">
    <source>
        <dbReference type="ARBA" id="ARBA00022848"/>
    </source>
</evidence>
<comment type="similarity">
    <text evidence="4 14">Belongs to the cytochrome P450 family.</text>
</comment>
<feature type="signal peptide" evidence="15">
    <location>
        <begin position="1"/>
        <end position="23"/>
    </location>
</feature>
<dbReference type="InterPro" id="IPR008067">
    <property type="entry name" value="Cyt_P450_E_grp-I_CYP2A-like"/>
</dbReference>
<evidence type="ECO:0000256" key="2">
    <source>
        <dbReference type="ARBA" id="ARBA00004174"/>
    </source>
</evidence>
<proteinExistence type="inferred from homology"/>